<accession>A0ABD6BW75</accession>
<dbReference type="EMBL" id="JBHUCZ010000029">
    <property type="protein sequence ID" value="MFD1568943.1"/>
    <property type="molecule type" value="Genomic_DNA"/>
</dbReference>
<dbReference type="AlphaFoldDB" id="A0ABD6BW75"/>
<keyword evidence="1" id="KW-1277">Toxin-antitoxin system</keyword>
<keyword evidence="4" id="KW-1185">Reference proteome</keyword>
<gene>
    <name evidence="3" type="ORF">ACFSAU_15720</name>
</gene>
<evidence type="ECO:0000256" key="2">
    <source>
        <dbReference type="SAM" id="MobiDB-lite"/>
    </source>
</evidence>
<sequence length="76" mass="9067">MPHQVWLEDHVYERIKSKQRSDESFSDTVERLTSGHSLRDLREVFDEGQASEMREAIEAADDRDRDEVRQVSERFE</sequence>
<reference evidence="3 4" key="1">
    <citation type="journal article" date="2019" name="Int. J. Syst. Evol. Microbiol.">
        <title>The Global Catalogue of Microorganisms (GCM) 10K type strain sequencing project: providing services to taxonomists for standard genome sequencing and annotation.</title>
        <authorList>
            <consortium name="The Broad Institute Genomics Platform"/>
            <consortium name="The Broad Institute Genome Sequencing Center for Infectious Disease"/>
            <person name="Wu L."/>
            <person name="Ma J."/>
        </authorList>
    </citation>
    <scope>NUCLEOTIDE SEQUENCE [LARGE SCALE GENOMIC DNA]</scope>
    <source>
        <strain evidence="3 4">CGMCC 1.12859</strain>
    </source>
</reference>
<dbReference type="InterPro" id="IPR003847">
    <property type="entry name" value="Put_antitoxin"/>
</dbReference>
<dbReference type="Proteomes" id="UP001597139">
    <property type="component" value="Unassembled WGS sequence"/>
</dbReference>
<proteinExistence type="predicted"/>
<evidence type="ECO:0000313" key="4">
    <source>
        <dbReference type="Proteomes" id="UP001597139"/>
    </source>
</evidence>
<evidence type="ECO:0000313" key="3">
    <source>
        <dbReference type="EMBL" id="MFD1568943.1"/>
    </source>
</evidence>
<evidence type="ECO:0000256" key="1">
    <source>
        <dbReference type="ARBA" id="ARBA00022649"/>
    </source>
</evidence>
<feature type="compositionally biased region" description="Basic and acidic residues" evidence="2">
    <location>
        <begin position="52"/>
        <end position="76"/>
    </location>
</feature>
<name>A0ABD6BW75_9EURY</name>
<protein>
    <submittedName>
        <fullName evidence="3">Antitoxin VapB family protein</fullName>
    </submittedName>
</protein>
<dbReference type="RefSeq" id="WP_267645098.1">
    <property type="nucleotide sequence ID" value="NZ_JANHGR010000001.1"/>
</dbReference>
<organism evidence="3 4">
    <name type="scientific">Halolamina litorea</name>
    <dbReference type="NCBI Taxonomy" id="1515593"/>
    <lineage>
        <taxon>Archaea</taxon>
        <taxon>Methanobacteriati</taxon>
        <taxon>Methanobacteriota</taxon>
        <taxon>Stenosarchaea group</taxon>
        <taxon>Halobacteria</taxon>
        <taxon>Halobacteriales</taxon>
        <taxon>Haloferacaceae</taxon>
    </lineage>
</organism>
<feature type="region of interest" description="Disordered" evidence="2">
    <location>
        <begin position="45"/>
        <end position="76"/>
    </location>
</feature>
<comment type="caution">
    <text evidence="3">The sequence shown here is derived from an EMBL/GenBank/DDBJ whole genome shotgun (WGS) entry which is preliminary data.</text>
</comment>
<dbReference type="Pfam" id="PF02697">
    <property type="entry name" value="VAPB_antitox"/>
    <property type="match status" value="1"/>
</dbReference>